<keyword evidence="2" id="KW-1185">Reference proteome</keyword>
<evidence type="ECO:0000313" key="1">
    <source>
        <dbReference type="EMBL" id="POM77405.1"/>
    </source>
</evidence>
<name>A0A2P4YHW3_9STRA</name>
<keyword evidence="1" id="KW-0547">Nucleotide-binding</keyword>
<dbReference type="Proteomes" id="UP000237271">
    <property type="component" value="Unassembled WGS sequence"/>
</dbReference>
<keyword evidence="1" id="KW-0347">Helicase</keyword>
<accession>A0A2P4YHW3</accession>
<dbReference type="GO" id="GO:0004386">
    <property type="term" value="F:helicase activity"/>
    <property type="evidence" value="ECO:0007669"/>
    <property type="project" value="UniProtKB-KW"/>
</dbReference>
<dbReference type="OrthoDB" id="1728974at2759"/>
<gene>
    <name evidence="1" type="ORF">PHPALM_5215</name>
</gene>
<proteinExistence type="predicted"/>
<protein>
    <submittedName>
        <fullName evidence="1">Helitron helicase-like protein</fullName>
    </submittedName>
</protein>
<organism evidence="1 2">
    <name type="scientific">Phytophthora palmivora</name>
    <dbReference type="NCBI Taxonomy" id="4796"/>
    <lineage>
        <taxon>Eukaryota</taxon>
        <taxon>Sar</taxon>
        <taxon>Stramenopiles</taxon>
        <taxon>Oomycota</taxon>
        <taxon>Peronosporomycetes</taxon>
        <taxon>Peronosporales</taxon>
        <taxon>Peronosporaceae</taxon>
        <taxon>Phytophthora</taxon>
    </lineage>
</organism>
<comment type="caution">
    <text evidence="1">The sequence shown here is derived from an EMBL/GenBank/DDBJ whole genome shotgun (WGS) entry which is preliminary data.</text>
</comment>
<sequence length="175" mass="20202">MAVDKYPVYRRRRRAPGRLLCGRKEWDNKTVNQWVVPYNPFLSQKYNCHINVEVCATSKAVKYIYKYVYKGADMTMVTIEGEIQGHSNLQMSSCCCIFHWNSLIWLKPVCASYSRIHAQRRKAGNPFTRTKRCNLPRTCEQRANSQVDSARRQDNFNCVIHALSCGAGCGWKNAV</sequence>
<keyword evidence="1" id="KW-0378">Hydrolase</keyword>
<reference evidence="1 2" key="1">
    <citation type="journal article" date="2017" name="Genome Biol. Evol.">
        <title>Phytophthora megakarya and P. palmivora, closely related causal agents of cacao black pod rot, underwent increases in genome sizes and gene numbers by different mechanisms.</title>
        <authorList>
            <person name="Ali S.S."/>
            <person name="Shao J."/>
            <person name="Lary D.J."/>
            <person name="Kronmiller B."/>
            <person name="Shen D."/>
            <person name="Strem M.D."/>
            <person name="Amoako-Attah I."/>
            <person name="Akrofi A.Y."/>
            <person name="Begoude B.A."/>
            <person name="Ten Hoopen G.M."/>
            <person name="Coulibaly K."/>
            <person name="Kebe B.I."/>
            <person name="Melnick R.L."/>
            <person name="Guiltinan M.J."/>
            <person name="Tyler B.M."/>
            <person name="Meinhardt L.W."/>
            <person name="Bailey B.A."/>
        </authorList>
    </citation>
    <scope>NUCLEOTIDE SEQUENCE [LARGE SCALE GENOMIC DNA]</scope>
    <source>
        <strain evidence="2">sbr112.9</strain>
    </source>
</reference>
<dbReference type="EMBL" id="NCKW01002644">
    <property type="protein sequence ID" value="POM77405.1"/>
    <property type="molecule type" value="Genomic_DNA"/>
</dbReference>
<dbReference type="PANTHER" id="PTHR10492:SF57">
    <property type="entry name" value="ATP-DEPENDENT DNA HELICASE"/>
    <property type="match status" value="1"/>
</dbReference>
<dbReference type="AlphaFoldDB" id="A0A2P4YHW3"/>
<keyword evidence="1" id="KW-0067">ATP-binding</keyword>
<evidence type="ECO:0000313" key="2">
    <source>
        <dbReference type="Proteomes" id="UP000237271"/>
    </source>
</evidence>
<dbReference type="PANTHER" id="PTHR10492">
    <property type="match status" value="1"/>
</dbReference>